<dbReference type="RefSeq" id="WP_042230409.1">
    <property type="nucleotide sequence ID" value="NZ_CP026520.1"/>
</dbReference>
<dbReference type="AlphaFoldDB" id="A0A410X1X5"/>
<evidence type="ECO:0000256" key="1">
    <source>
        <dbReference type="SAM" id="MobiDB-lite"/>
    </source>
</evidence>
<dbReference type="InterPro" id="IPR025716">
    <property type="entry name" value="Post-transcriptional_regulator"/>
</dbReference>
<evidence type="ECO:0000313" key="3">
    <source>
        <dbReference type="Proteomes" id="UP000288943"/>
    </source>
</evidence>
<gene>
    <name evidence="2" type="ORF">PC41400_24225</name>
</gene>
<reference evidence="2 3" key="1">
    <citation type="submission" date="2018-01" db="EMBL/GenBank/DDBJ databases">
        <title>The whole genome sequencing and assembly of Paenibacillus chitinolyticus KCCM 41400 strain.</title>
        <authorList>
            <person name="Kim J.-Y."/>
            <person name="Park M.-K."/>
            <person name="Lee Y.-J."/>
            <person name="Yi H."/>
            <person name="Bahn Y.-S."/>
            <person name="Kim J.F."/>
            <person name="Lee D.-W."/>
        </authorList>
    </citation>
    <scope>NUCLEOTIDE SEQUENCE [LARGE SCALE GENOMIC DNA]</scope>
    <source>
        <strain evidence="2 3">KCCM 41400</strain>
    </source>
</reference>
<dbReference type="Proteomes" id="UP000288943">
    <property type="component" value="Chromosome"/>
</dbReference>
<dbReference type="OrthoDB" id="2990595at2"/>
<dbReference type="Pfam" id="PF13797">
    <property type="entry name" value="Post_transc_reg"/>
    <property type="match status" value="1"/>
</dbReference>
<name>A0A410X1X5_9BACL</name>
<feature type="region of interest" description="Disordered" evidence="1">
    <location>
        <begin position="1"/>
        <end position="94"/>
    </location>
</feature>
<dbReference type="GeneID" id="95379172"/>
<dbReference type="EMBL" id="CP026520">
    <property type="protein sequence ID" value="QAV20618.1"/>
    <property type="molecule type" value="Genomic_DNA"/>
</dbReference>
<dbReference type="KEGG" id="pchi:PC41400_24225"/>
<evidence type="ECO:0008006" key="4">
    <source>
        <dbReference type="Google" id="ProtNLM"/>
    </source>
</evidence>
<evidence type="ECO:0000313" key="2">
    <source>
        <dbReference type="EMBL" id="QAV20618.1"/>
    </source>
</evidence>
<accession>A0A410X1X5</accession>
<protein>
    <recommendedName>
        <fullName evidence="4">Post-transcriptional regulator</fullName>
    </recommendedName>
</protein>
<sequence length="233" mass="25826">MNSETDKLETASAAAAEQDEAPEDTKEQTESRLLPEGLLEAEALAEAESLETMLEPEETEEKKDADVLNGWPESGGTLQESGREAETGETPETSTVVEISSMDETAAAAEPVQAVVIDPADSFEVEAEPAFDMAVEEEFNTGAAQGIMEEESEPERLNDRELNEMIEGLCLSKAEEFQMIGYEHVTGEEIWECINDRYKKKGLPPLHQVVNDILSLKPNQFMNYLTLSMYRRS</sequence>
<feature type="compositionally biased region" description="Acidic residues" evidence="1">
    <location>
        <begin position="43"/>
        <end position="59"/>
    </location>
</feature>
<proteinExistence type="predicted"/>
<organism evidence="2 3">
    <name type="scientific">Paenibacillus chitinolyticus</name>
    <dbReference type="NCBI Taxonomy" id="79263"/>
    <lineage>
        <taxon>Bacteria</taxon>
        <taxon>Bacillati</taxon>
        <taxon>Bacillota</taxon>
        <taxon>Bacilli</taxon>
        <taxon>Bacillales</taxon>
        <taxon>Paenibacillaceae</taxon>
        <taxon>Paenibacillus</taxon>
    </lineage>
</organism>